<dbReference type="PANTHER" id="PTHR37534:SF9">
    <property type="entry name" value="ZN(II)2CYS6 TRANSCRIPTION FACTOR (EUROFUNG)"/>
    <property type="match status" value="1"/>
</dbReference>
<organism evidence="4 5">
    <name type="scientific">Karstenula rhodostoma CBS 690.94</name>
    <dbReference type="NCBI Taxonomy" id="1392251"/>
    <lineage>
        <taxon>Eukaryota</taxon>
        <taxon>Fungi</taxon>
        <taxon>Dikarya</taxon>
        <taxon>Ascomycota</taxon>
        <taxon>Pezizomycotina</taxon>
        <taxon>Dothideomycetes</taxon>
        <taxon>Pleosporomycetidae</taxon>
        <taxon>Pleosporales</taxon>
        <taxon>Massarineae</taxon>
        <taxon>Didymosphaeriaceae</taxon>
        <taxon>Karstenula</taxon>
    </lineage>
</organism>
<dbReference type="AlphaFoldDB" id="A0A9P4PAX4"/>
<feature type="compositionally biased region" description="Basic and acidic residues" evidence="2">
    <location>
        <begin position="89"/>
        <end position="105"/>
    </location>
</feature>
<feature type="region of interest" description="Disordered" evidence="2">
    <location>
        <begin position="1"/>
        <end position="25"/>
    </location>
</feature>
<sequence length="397" mass="43652">MDTTGQTDEQNTDTSAKSRQKRSRAGCLTCRSRRRKCDEGKPGCQNCISKGFACRYASAFQILGKHNFTPEVPTKAVYKEVQFVSVYDDKTDQKEPGKHAEESNSKDTTSPVAQSTGPQQSTSPQNDRSTNILSATHIQSPSAERYEFALHGLLALGSVNGGADVNGESEVNSASMDFNEPHHAALPNQVSIAVDQFPTEPNSMIVGEFQERLSLQSWPSMSTIPSVEIPQIADECILEYLTHYRYKIAPWMDICDMKQCFGCEVLHLSKTSSSTQLEILALAEASLAARQQFQGVSGNMRARVQRQKDPSGDKVHQALLDAFGTVKAVVTNLSEFWNDQNGIWYSQHALEPLLSEINRDPSGKSGPLASATFWLIARLRKCYAGFAVFGTPVSNSN</sequence>
<dbReference type="InterPro" id="IPR001138">
    <property type="entry name" value="Zn2Cys6_DnaBD"/>
</dbReference>
<feature type="region of interest" description="Disordered" evidence="2">
    <location>
        <begin position="89"/>
        <end position="130"/>
    </location>
</feature>
<evidence type="ECO:0000259" key="3">
    <source>
        <dbReference type="PROSITE" id="PS50048"/>
    </source>
</evidence>
<protein>
    <recommendedName>
        <fullName evidence="3">Zn(2)-C6 fungal-type domain-containing protein</fullName>
    </recommendedName>
</protein>
<name>A0A9P4PAX4_9PLEO</name>
<dbReference type="PROSITE" id="PS50048">
    <property type="entry name" value="ZN2_CY6_FUNGAL_2"/>
    <property type="match status" value="1"/>
</dbReference>
<dbReference type="GO" id="GO:0045944">
    <property type="term" value="P:positive regulation of transcription by RNA polymerase II"/>
    <property type="evidence" value="ECO:0007669"/>
    <property type="project" value="TreeGrafter"/>
</dbReference>
<dbReference type="GO" id="GO:0000981">
    <property type="term" value="F:DNA-binding transcription factor activity, RNA polymerase II-specific"/>
    <property type="evidence" value="ECO:0007669"/>
    <property type="project" value="InterPro"/>
</dbReference>
<evidence type="ECO:0000313" key="5">
    <source>
        <dbReference type="Proteomes" id="UP000799764"/>
    </source>
</evidence>
<dbReference type="PROSITE" id="PS00463">
    <property type="entry name" value="ZN2_CY6_FUNGAL_1"/>
    <property type="match status" value="1"/>
</dbReference>
<evidence type="ECO:0000256" key="2">
    <source>
        <dbReference type="SAM" id="MobiDB-lite"/>
    </source>
</evidence>
<evidence type="ECO:0000256" key="1">
    <source>
        <dbReference type="ARBA" id="ARBA00023242"/>
    </source>
</evidence>
<dbReference type="GO" id="GO:0008270">
    <property type="term" value="F:zinc ion binding"/>
    <property type="evidence" value="ECO:0007669"/>
    <property type="project" value="InterPro"/>
</dbReference>
<dbReference type="CDD" id="cd00067">
    <property type="entry name" value="GAL4"/>
    <property type="match status" value="1"/>
</dbReference>
<accession>A0A9P4PAX4</accession>
<dbReference type="GO" id="GO:0005634">
    <property type="term" value="C:nucleus"/>
    <property type="evidence" value="ECO:0007669"/>
    <property type="project" value="TreeGrafter"/>
</dbReference>
<dbReference type="OrthoDB" id="4475584at2759"/>
<dbReference type="Gene3D" id="4.10.240.10">
    <property type="entry name" value="Zn(2)-C6 fungal-type DNA-binding domain"/>
    <property type="match status" value="1"/>
</dbReference>
<dbReference type="Proteomes" id="UP000799764">
    <property type="component" value="Unassembled WGS sequence"/>
</dbReference>
<evidence type="ECO:0000313" key="4">
    <source>
        <dbReference type="EMBL" id="KAF2439754.1"/>
    </source>
</evidence>
<dbReference type="InterPro" id="IPR036864">
    <property type="entry name" value="Zn2-C6_fun-type_DNA-bd_sf"/>
</dbReference>
<dbReference type="SMART" id="SM00066">
    <property type="entry name" value="GAL4"/>
    <property type="match status" value="1"/>
</dbReference>
<keyword evidence="1" id="KW-0539">Nucleus</keyword>
<dbReference type="GO" id="GO:0000976">
    <property type="term" value="F:transcription cis-regulatory region binding"/>
    <property type="evidence" value="ECO:0007669"/>
    <property type="project" value="TreeGrafter"/>
</dbReference>
<reference evidence="4" key="1">
    <citation type="journal article" date="2020" name="Stud. Mycol.">
        <title>101 Dothideomycetes genomes: a test case for predicting lifestyles and emergence of pathogens.</title>
        <authorList>
            <person name="Haridas S."/>
            <person name="Albert R."/>
            <person name="Binder M."/>
            <person name="Bloem J."/>
            <person name="Labutti K."/>
            <person name="Salamov A."/>
            <person name="Andreopoulos B."/>
            <person name="Baker S."/>
            <person name="Barry K."/>
            <person name="Bills G."/>
            <person name="Bluhm B."/>
            <person name="Cannon C."/>
            <person name="Castanera R."/>
            <person name="Culley D."/>
            <person name="Daum C."/>
            <person name="Ezra D."/>
            <person name="Gonzalez J."/>
            <person name="Henrissat B."/>
            <person name="Kuo A."/>
            <person name="Liang C."/>
            <person name="Lipzen A."/>
            <person name="Lutzoni F."/>
            <person name="Magnuson J."/>
            <person name="Mondo S."/>
            <person name="Nolan M."/>
            <person name="Ohm R."/>
            <person name="Pangilinan J."/>
            <person name="Park H.-J."/>
            <person name="Ramirez L."/>
            <person name="Alfaro M."/>
            <person name="Sun H."/>
            <person name="Tritt A."/>
            <person name="Yoshinaga Y."/>
            <person name="Zwiers L.-H."/>
            <person name="Turgeon B."/>
            <person name="Goodwin S."/>
            <person name="Spatafora J."/>
            <person name="Crous P."/>
            <person name="Grigoriev I."/>
        </authorList>
    </citation>
    <scope>NUCLEOTIDE SEQUENCE</scope>
    <source>
        <strain evidence="4">CBS 690.94</strain>
    </source>
</reference>
<gene>
    <name evidence="4" type="ORF">P171DRAFT_435619</name>
</gene>
<keyword evidence="5" id="KW-1185">Reference proteome</keyword>
<proteinExistence type="predicted"/>
<dbReference type="PANTHER" id="PTHR37534">
    <property type="entry name" value="TRANSCRIPTIONAL ACTIVATOR PROTEIN UGA3"/>
    <property type="match status" value="1"/>
</dbReference>
<feature type="compositionally biased region" description="Polar residues" evidence="2">
    <location>
        <begin position="1"/>
        <end position="17"/>
    </location>
</feature>
<dbReference type="SUPFAM" id="SSF57701">
    <property type="entry name" value="Zn2/Cys6 DNA-binding domain"/>
    <property type="match status" value="1"/>
</dbReference>
<comment type="caution">
    <text evidence="4">The sequence shown here is derived from an EMBL/GenBank/DDBJ whole genome shotgun (WGS) entry which is preliminary data.</text>
</comment>
<feature type="compositionally biased region" description="Low complexity" evidence="2">
    <location>
        <begin position="114"/>
        <end position="125"/>
    </location>
</feature>
<dbReference type="Pfam" id="PF00172">
    <property type="entry name" value="Zn_clus"/>
    <property type="match status" value="1"/>
</dbReference>
<dbReference type="EMBL" id="MU001508">
    <property type="protein sequence ID" value="KAF2439754.1"/>
    <property type="molecule type" value="Genomic_DNA"/>
</dbReference>
<feature type="domain" description="Zn(2)-C6 fungal-type" evidence="3">
    <location>
        <begin position="26"/>
        <end position="56"/>
    </location>
</feature>